<dbReference type="AlphaFoldDB" id="A0AAE9NMD3"/>
<dbReference type="SUPFAM" id="SSF53681">
    <property type="entry name" value="Aspartate/glutamate racemase"/>
    <property type="match status" value="2"/>
</dbReference>
<dbReference type="EC" id="5.1.1.-" evidence="3"/>
<organism evidence="3 4">
    <name type="scientific">Pectobacterium polonicum</name>
    <dbReference type="NCBI Taxonomy" id="2485124"/>
    <lineage>
        <taxon>Bacteria</taxon>
        <taxon>Pseudomonadati</taxon>
        <taxon>Pseudomonadota</taxon>
        <taxon>Gammaproteobacteria</taxon>
        <taxon>Enterobacterales</taxon>
        <taxon>Pectobacteriaceae</taxon>
        <taxon>Pectobacterium</taxon>
    </lineage>
</organism>
<dbReference type="Gene3D" id="3.40.50.1860">
    <property type="match status" value="2"/>
</dbReference>
<sequence length="233" mass="25629">MKKLGLIGGIGPESTLLYYRKLVYEAQRRVGPAFFPNLTIESLNVFDVLALCRNKDYAALVDYLMTGINNLTAAGADIVALTGNTPHIVFDELQKQATVPLVSIIESTRDDAVRLGVEKVGLLGTRFTMEEDFFKKPFRDSGMTVITPDTATIALIDERITTELEHGVIKPTTQADFVNIVQRMKQENAIDAVILGCTELPLLFSGITLPVASLDTMQSHIDTLLAIMLAEER</sequence>
<proteinExistence type="inferred from homology"/>
<dbReference type="GO" id="GO:0047661">
    <property type="term" value="F:amino-acid racemase activity"/>
    <property type="evidence" value="ECO:0007669"/>
    <property type="project" value="InterPro"/>
</dbReference>
<dbReference type="InterPro" id="IPR004380">
    <property type="entry name" value="Asp_race"/>
</dbReference>
<dbReference type="PROSITE" id="PS00924">
    <property type="entry name" value="ASP_GLU_RACEMASE_2"/>
    <property type="match status" value="1"/>
</dbReference>
<dbReference type="EMBL" id="CP090065">
    <property type="protein sequence ID" value="UVO06679.1"/>
    <property type="molecule type" value="Genomic_DNA"/>
</dbReference>
<evidence type="ECO:0000256" key="2">
    <source>
        <dbReference type="ARBA" id="ARBA00023235"/>
    </source>
</evidence>
<accession>A0AAE9NMD3</accession>
<evidence type="ECO:0000313" key="4">
    <source>
        <dbReference type="Proteomes" id="UP001059272"/>
    </source>
</evidence>
<dbReference type="InterPro" id="IPR033134">
    <property type="entry name" value="Asp/Glu_racemase_AS_2"/>
</dbReference>
<dbReference type="KEGG" id="ppoo:LW347_12125"/>
<reference evidence="3" key="1">
    <citation type="submission" date="2021-12" db="EMBL/GenBank/DDBJ databases">
        <title>Genome sequence of novel Pectobacterium sp. causing blackleg.</title>
        <authorList>
            <person name="Wang J."/>
        </authorList>
    </citation>
    <scope>NUCLEOTIDE SEQUENCE</scope>
    <source>
        <strain evidence="3">BY21311</strain>
    </source>
</reference>
<keyword evidence="2 3" id="KW-0413">Isomerase</keyword>
<comment type="similarity">
    <text evidence="1">Belongs to the aspartate/glutamate racemases family.</text>
</comment>
<evidence type="ECO:0000313" key="3">
    <source>
        <dbReference type="EMBL" id="UVO06679.1"/>
    </source>
</evidence>
<dbReference type="InterPro" id="IPR001920">
    <property type="entry name" value="Asp/Glu_race"/>
</dbReference>
<dbReference type="Pfam" id="PF01177">
    <property type="entry name" value="Asp_Glu_race"/>
    <property type="match status" value="1"/>
</dbReference>
<dbReference type="Proteomes" id="UP001059272">
    <property type="component" value="Chromosome"/>
</dbReference>
<dbReference type="InterPro" id="IPR015942">
    <property type="entry name" value="Asp/Glu/hydantoin_racemase"/>
</dbReference>
<dbReference type="PANTHER" id="PTHR21198:SF7">
    <property type="entry name" value="ASPARTATE-GLUTAMATE RACEMASE FAMILY"/>
    <property type="match status" value="1"/>
</dbReference>
<dbReference type="NCBIfam" id="TIGR00035">
    <property type="entry name" value="asp_race"/>
    <property type="match status" value="1"/>
</dbReference>
<evidence type="ECO:0000256" key="1">
    <source>
        <dbReference type="ARBA" id="ARBA00007847"/>
    </source>
</evidence>
<name>A0AAE9NMD3_9GAMM</name>
<gene>
    <name evidence="3" type="ORF">LW347_12125</name>
</gene>
<dbReference type="RefSeq" id="WP_258882438.1">
    <property type="nucleotide sequence ID" value="NZ_CP090065.1"/>
</dbReference>
<dbReference type="PANTHER" id="PTHR21198">
    <property type="entry name" value="GLUTAMATE RACEMASE"/>
    <property type="match status" value="1"/>
</dbReference>
<protein>
    <submittedName>
        <fullName evidence="3">Amino acid racemase</fullName>
        <ecNumber evidence="3">5.1.1.-</ecNumber>
    </submittedName>
</protein>